<dbReference type="SUPFAM" id="SSF56300">
    <property type="entry name" value="Metallo-dependent phosphatases"/>
    <property type="match status" value="1"/>
</dbReference>
<organism evidence="2 3">
    <name type="scientific">Aquipluma nitroreducens</name>
    <dbReference type="NCBI Taxonomy" id="2010828"/>
    <lineage>
        <taxon>Bacteria</taxon>
        <taxon>Pseudomonadati</taxon>
        <taxon>Bacteroidota</taxon>
        <taxon>Bacteroidia</taxon>
        <taxon>Marinilabiliales</taxon>
        <taxon>Prolixibacteraceae</taxon>
        <taxon>Aquipluma</taxon>
    </lineage>
</organism>
<dbReference type="KEGG" id="anf:AQPE_4224"/>
<gene>
    <name evidence="2" type="ORF">AQPE_4224</name>
</gene>
<sequence length="220" mass="25386">MTQRLFAIGDIHGCFDSFRTMIEQKIQIRKDDKIVLLGDYIDRGTHSKEVVDYIIDLQNSGFDVVALIGNHESMLLDTIYNNEYISTWIQNGGSETLRSFGISSLGKLAPRYIDFFKGLIYYYEFEDYLFVHAGFNDAINNPFEDRYYMIWRCREKYGHPLLKDKIIVHGHRPISIAVCTDNIQSQNKLINLDTGCVYTDSDGHGSLTALELYTKCIYFA</sequence>
<dbReference type="Gene3D" id="3.60.21.10">
    <property type="match status" value="1"/>
</dbReference>
<dbReference type="Proteomes" id="UP001193389">
    <property type="component" value="Chromosome"/>
</dbReference>
<reference evidence="2" key="1">
    <citation type="journal article" date="2020" name="Int. J. Syst. Evol. Microbiol.">
        <title>Aquipluma nitroreducens gen. nov. sp. nov., a novel facultatively anaerobic bacterium isolated from a freshwater lake.</title>
        <authorList>
            <person name="Watanabe M."/>
            <person name="Kojima H."/>
            <person name="Fukui M."/>
        </authorList>
    </citation>
    <scope>NUCLEOTIDE SEQUENCE</scope>
    <source>
        <strain evidence="2">MeG22</strain>
    </source>
</reference>
<dbReference type="InterPro" id="IPR004843">
    <property type="entry name" value="Calcineurin-like_PHP"/>
</dbReference>
<dbReference type="GO" id="GO:0005737">
    <property type="term" value="C:cytoplasm"/>
    <property type="evidence" value="ECO:0007669"/>
    <property type="project" value="TreeGrafter"/>
</dbReference>
<dbReference type="AlphaFoldDB" id="A0A5K7SEQ4"/>
<dbReference type="InterPro" id="IPR029052">
    <property type="entry name" value="Metallo-depent_PP-like"/>
</dbReference>
<dbReference type="EMBL" id="AP018694">
    <property type="protein sequence ID" value="BBE20033.1"/>
    <property type="molecule type" value="Genomic_DNA"/>
</dbReference>
<protein>
    <submittedName>
        <fullName evidence="2">Serine/threonine protein phosphatase</fullName>
    </submittedName>
</protein>
<dbReference type="Pfam" id="PF00149">
    <property type="entry name" value="Metallophos"/>
    <property type="match status" value="1"/>
</dbReference>
<dbReference type="InterPro" id="IPR050126">
    <property type="entry name" value="Ap4A_hydrolase"/>
</dbReference>
<dbReference type="CDD" id="cd00144">
    <property type="entry name" value="MPP_PPP_family"/>
    <property type="match status" value="1"/>
</dbReference>
<dbReference type="GO" id="GO:0016791">
    <property type="term" value="F:phosphatase activity"/>
    <property type="evidence" value="ECO:0007669"/>
    <property type="project" value="TreeGrafter"/>
</dbReference>
<feature type="domain" description="Calcineurin-like phosphoesterase" evidence="1">
    <location>
        <begin position="4"/>
        <end position="175"/>
    </location>
</feature>
<keyword evidence="3" id="KW-1185">Reference proteome</keyword>
<evidence type="ECO:0000313" key="2">
    <source>
        <dbReference type="EMBL" id="BBE20033.1"/>
    </source>
</evidence>
<evidence type="ECO:0000259" key="1">
    <source>
        <dbReference type="Pfam" id="PF00149"/>
    </source>
</evidence>
<dbReference type="PANTHER" id="PTHR42850">
    <property type="entry name" value="METALLOPHOSPHOESTERASE"/>
    <property type="match status" value="1"/>
</dbReference>
<dbReference type="PANTHER" id="PTHR42850:SF4">
    <property type="entry name" value="ZINC-DEPENDENT ENDOPOLYPHOSPHATASE"/>
    <property type="match status" value="1"/>
</dbReference>
<name>A0A5K7SEQ4_9BACT</name>
<accession>A0A5K7SEQ4</accession>
<dbReference type="GO" id="GO:0110154">
    <property type="term" value="P:RNA decapping"/>
    <property type="evidence" value="ECO:0007669"/>
    <property type="project" value="TreeGrafter"/>
</dbReference>
<proteinExistence type="predicted"/>
<dbReference type="RefSeq" id="WP_318348229.1">
    <property type="nucleotide sequence ID" value="NZ_AP018694.1"/>
</dbReference>
<dbReference type="GO" id="GO:0008803">
    <property type="term" value="F:bis(5'-nucleosyl)-tetraphosphatase (symmetrical) activity"/>
    <property type="evidence" value="ECO:0007669"/>
    <property type="project" value="TreeGrafter"/>
</dbReference>
<evidence type="ECO:0000313" key="3">
    <source>
        <dbReference type="Proteomes" id="UP001193389"/>
    </source>
</evidence>